<dbReference type="EMBL" id="BLXT01000273">
    <property type="protein sequence ID" value="GFN75468.1"/>
    <property type="molecule type" value="Genomic_DNA"/>
</dbReference>
<evidence type="ECO:0000313" key="2">
    <source>
        <dbReference type="EMBL" id="GFN75468.1"/>
    </source>
</evidence>
<dbReference type="Proteomes" id="UP000735302">
    <property type="component" value="Unassembled WGS sequence"/>
</dbReference>
<evidence type="ECO:0000313" key="3">
    <source>
        <dbReference type="Proteomes" id="UP000735302"/>
    </source>
</evidence>
<dbReference type="AlphaFoldDB" id="A0AAV3XZV0"/>
<accession>A0AAV3XZV0</accession>
<organism evidence="2 3">
    <name type="scientific">Plakobranchus ocellatus</name>
    <dbReference type="NCBI Taxonomy" id="259542"/>
    <lineage>
        <taxon>Eukaryota</taxon>
        <taxon>Metazoa</taxon>
        <taxon>Spiralia</taxon>
        <taxon>Lophotrochozoa</taxon>
        <taxon>Mollusca</taxon>
        <taxon>Gastropoda</taxon>
        <taxon>Heterobranchia</taxon>
        <taxon>Euthyneura</taxon>
        <taxon>Panpulmonata</taxon>
        <taxon>Sacoglossa</taxon>
        <taxon>Placobranchoidea</taxon>
        <taxon>Plakobranchidae</taxon>
        <taxon>Plakobranchus</taxon>
    </lineage>
</organism>
<sequence length="110" mass="11842">MQAGIASPGRPVSRNQLLVCRSMSSSAVRGQIIKPHDLTSVDTDPDEANNLTRSGPLATDTGDRKPTPALAVNSRRSPTTSRLSPEDLSPVGVPWETLKKPWGKLSYHPD</sequence>
<proteinExistence type="predicted"/>
<protein>
    <submittedName>
        <fullName evidence="2">Uncharacterized protein</fullName>
    </submittedName>
</protein>
<feature type="region of interest" description="Disordered" evidence="1">
    <location>
        <begin position="34"/>
        <end position="96"/>
    </location>
</feature>
<name>A0AAV3XZV0_9GAST</name>
<feature type="compositionally biased region" description="Low complexity" evidence="1">
    <location>
        <begin position="74"/>
        <end position="83"/>
    </location>
</feature>
<reference evidence="2 3" key="1">
    <citation type="journal article" date="2021" name="Elife">
        <title>Chloroplast acquisition without the gene transfer in kleptoplastic sea slugs, Plakobranchus ocellatus.</title>
        <authorList>
            <person name="Maeda T."/>
            <person name="Takahashi S."/>
            <person name="Yoshida T."/>
            <person name="Shimamura S."/>
            <person name="Takaki Y."/>
            <person name="Nagai Y."/>
            <person name="Toyoda A."/>
            <person name="Suzuki Y."/>
            <person name="Arimoto A."/>
            <person name="Ishii H."/>
            <person name="Satoh N."/>
            <person name="Nishiyama T."/>
            <person name="Hasebe M."/>
            <person name="Maruyama T."/>
            <person name="Minagawa J."/>
            <person name="Obokata J."/>
            <person name="Shigenobu S."/>
        </authorList>
    </citation>
    <scope>NUCLEOTIDE SEQUENCE [LARGE SCALE GENOMIC DNA]</scope>
</reference>
<gene>
    <name evidence="2" type="ORF">PoB_000197400</name>
</gene>
<comment type="caution">
    <text evidence="2">The sequence shown here is derived from an EMBL/GenBank/DDBJ whole genome shotgun (WGS) entry which is preliminary data.</text>
</comment>
<keyword evidence="3" id="KW-1185">Reference proteome</keyword>
<evidence type="ECO:0000256" key="1">
    <source>
        <dbReference type="SAM" id="MobiDB-lite"/>
    </source>
</evidence>